<protein>
    <recommendedName>
        <fullName evidence="3">Cell wall protein</fullName>
    </recommendedName>
</protein>
<dbReference type="HOGENOM" id="CLU_1524763_0_0_1"/>
<organism evidence="2">
    <name type="scientific">Trichophyton rubrum CBS 288.86</name>
    <dbReference type="NCBI Taxonomy" id="1215330"/>
    <lineage>
        <taxon>Eukaryota</taxon>
        <taxon>Fungi</taxon>
        <taxon>Dikarya</taxon>
        <taxon>Ascomycota</taxon>
        <taxon>Pezizomycotina</taxon>
        <taxon>Eurotiomycetes</taxon>
        <taxon>Eurotiomycetidae</taxon>
        <taxon>Onygenales</taxon>
        <taxon>Arthrodermataceae</taxon>
        <taxon>Trichophyton</taxon>
    </lineage>
</organism>
<feature type="signal peptide" evidence="1">
    <location>
        <begin position="1"/>
        <end position="20"/>
    </location>
</feature>
<sequence length="177" mass="18987">MLFAKYFTLAAAALAAQVVALPSTFSSVPEAIGDLDPISASIEGLSQRIAQSPGGITELMSVTNDIYDVCDMAKKGRARFEGMAPLSKQDELDGRPHIERLIIGLTTAIDATSTKVPLIKAVPGGTLVAKRVADRVNEEKTGFESTLQKKCSAEGFSLFRAGMDEFDKKFDALMSRL</sequence>
<dbReference type="OrthoDB" id="4172134at2759"/>
<dbReference type="EMBL" id="KK207937">
    <property type="protein sequence ID" value="EZF47885.1"/>
    <property type="molecule type" value="Genomic_DNA"/>
</dbReference>
<evidence type="ECO:0000256" key="1">
    <source>
        <dbReference type="SAM" id="SignalP"/>
    </source>
</evidence>
<accession>A0A022VP75</accession>
<dbReference type="AlphaFoldDB" id="A0A022VP75"/>
<evidence type="ECO:0008006" key="3">
    <source>
        <dbReference type="Google" id="ProtNLM"/>
    </source>
</evidence>
<dbReference type="Proteomes" id="UP000023758">
    <property type="component" value="Unassembled WGS sequence"/>
</dbReference>
<proteinExistence type="predicted"/>
<dbReference type="InterPro" id="IPR021054">
    <property type="entry name" value="Cell_wall_mannoprotein_1"/>
</dbReference>
<dbReference type="Pfam" id="PF12296">
    <property type="entry name" value="HsbA"/>
    <property type="match status" value="1"/>
</dbReference>
<feature type="chain" id="PRO_5001510373" description="Cell wall protein" evidence="1">
    <location>
        <begin position="21"/>
        <end position="177"/>
    </location>
</feature>
<gene>
    <name evidence="2" type="ORF">H103_08242</name>
</gene>
<reference evidence="2" key="1">
    <citation type="submission" date="2014-02" db="EMBL/GenBank/DDBJ databases">
        <title>The Genome Sequence of Trichophyton rubrum (morphotype fischeri) CBS 288.86.</title>
        <authorList>
            <consortium name="The Broad Institute Genomics Platform"/>
            <person name="Cuomo C.A."/>
            <person name="White T.C."/>
            <person name="Graser Y."/>
            <person name="Martinez-Rossi N."/>
            <person name="Heitman J."/>
            <person name="Young S.K."/>
            <person name="Zeng Q."/>
            <person name="Gargeya S."/>
            <person name="Abouelleil A."/>
            <person name="Alvarado L."/>
            <person name="Chapman S.B."/>
            <person name="Gainer-Dewar J."/>
            <person name="Goldberg J."/>
            <person name="Griggs A."/>
            <person name="Gujja S."/>
            <person name="Hansen M."/>
            <person name="Howarth C."/>
            <person name="Imamovic A."/>
            <person name="Larimer J."/>
            <person name="Martinez D."/>
            <person name="Murphy C."/>
            <person name="Pearson M.D."/>
            <person name="Persinoti G."/>
            <person name="Poon T."/>
            <person name="Priest M."/>
            <person name="Roberts A.D."/>
            <person name="Saif S."/>
            <person name="Shea T.D."/>
            <person name="Sykes S.N."/>
            <person name="Wortman J."/>
            <person name="Nusbaum C."/>
            <person name="Birren B."/>
        </authorList>
    </citation>
    <scope>NUCLEOTIDE SEQUENCE [LARGE SCALE GENOMIC DNA]</scope>
    <source>
        <strain evidence="2">CBS 288.86</strain>
    </source>
</reference>
<keyword evidence="1" id="KW-0732">Signal</keyword>
<evidence type="ECO:0000313" key="2">
    <source>
        <dbReference type="EMBL" id="EZF47885.1"/>
    </source>
</evidence>
<name>A0A022VP75_TRIRU</name>